<dbReference type="EMBL" id="CP114052">
    <property type="protein sequence ID" value="WAW15330.1"/>
    <property type="molecule type" value="Genomic_DNA"/>
</dbReference>
<keyword evidence="3 6" id="KW-0812">Transmembrane</keyword>
<keyword evidence="4 6" id="KW-1133">Transmembrane helix</keyword>
<comment type="subcellular location">
    <subcellularLocation>
        <location evidence="1">Cell membrane</location>
        <topology evidence="1">Multi-pass membrane protein</topology>
    </subcellularLocation>
</comment>
<reference evidence="7" key="1">
    <citation type="submission" date="2022-12" db="EMBL/GenBank/DDBJ databases">
        <title>Peptostreptococcus.</title>
        <authorList>
            <person name="Lee S.H."/>
        </authorList>
    </citation>
    <scope>NUCLEOTIDE SEQUENCE</scope>
    <source>
        <strain evidence="7">CBA3647</strain>
    </source>
</reference>
<evidence type="ECO:0000256" key="4">
    <source>
        <dbReference type="ARBA" id="ARBA00022989"/>
    </source>
</evidence>
<keyword evidence="2" id="KW-1003">Cell membrane</keyword>
<gene>
    <name evidence="7" type="ORF">O0R46_02430</name>
</gene>
<dbReference type="Pfam" id="PF06146">
    <property type="entry name" value="PsiE"/>
    <property type="match status" value="1"/>
</dbReference>
<evidence type="ECO:0008006" key="9">
    <source>
        <dbReference type="Google" id="ProtNLM"/>
    </source>
</evidence>
<dbReference type="RefSeq" id="WP_269312001.1">
    <property type="nucleotide sequence ID" value="NZ_CP114052.1"/>
</dbReference>
<keyword evidence="8" id="KW-1185">Reference proteome</keyword>
<proteinExistence type="predicted"/>
<evidence type="ECO:0000256" key="1">
    <source>
        <dbReference type="ARBA" id="ARBA00004651"/>
    </source>
</evidence>
<dbReference type="InterPro" id="IPR020948">
    <property type="entry name" value="P_starv_induced_PsiE-like"/>
</dbReference>
<evidence type="ECO:0000313" key="8">
    <source>
        <dbReference type="Proteomes" id="UP001164187"/>
    </source>
</evidence>
<accession>A0ABY7JTM3</accession>
<evidence type="ECO:0000256" key="2">
    <source>
        <dbReference type="ARBA" id="ARBA00022475"/>
    </source>
</evidence>
<evidence type="ECO:0000256" key="5">
    <source>
        <dbReference type="ARBA" id="ARBA00023136"/>
    </source>
</evidence>
<name>A0ABY7JTM3_9FIRM</name>
<organism evidence="7 8">
    <name type="scientific">Peptostreptococcus equinus</name>
    <dbReference type="NCBI Taxonomy" id="3003601"/>
    <lineage>
        <taxon>Bacteria</taxon>
        <taxon>Bacillati</taxon>
        <taxon>Bacillota</taxon>
        <taxon>Clostridia</taxon>
        <taxon>Peptostreptococcales</taxon>
        <taxon>Peptostreptococcaceae</taxon>
        <taxon>Peptostreptococcus</taxon>
    </lineage>
</organism>
<evidence type="ECO:0000256" key="6">
    <source>
        <dbReference type="SAM" id="Phobius"/>
    </source>
</evidence>
<evidence type="ECO:0000256" key="3">
    <source>
        <dbReference type="ARBA" id="ARBA00022692"/>
    </source>
</evidence>
<evidence type="ECO:0000313" key="7">
    <source>
        <dbReference type="EMBL" id="WAW15330.1"/>
    </source>
</evidence>
<sequence>MDKKRQRKYILKTAYFFEHLLAVVILLAVILGIFDTLRIIYKNYIVNFNQPVDYALLNSMFAQMLLLVIGVEIAIMLALHLQSAVIEVLLYGIARKILLVPENNGVQEILLGVIAIGGLFVIKKFLVDKNEENETKIT</sequence>
<keyword evidence="5 6" id="KW-0472">Membrane</keyword>
<feature type="transmembrane region" description="Helical" evidence="6">
    <location>
        <begin position="20"/>
        <end position="41"/>
    </location>
</feature>
<dbReference type="Proteomes" id="UP001164187">
    <property type="component" value="Chromosome"/>
</dbReference>
<feature type="transmembrane region" description="Helical" evidence="6">
    <location>
        <begin position="61"/>
        <end position="94"/>
    </location>
</feature>
<protein>
    <recommendedName>
        <fullName evidence="9">Transporter</fullName>
    </recommendedName>
</protein>
<feature type="transmembrane region" description="Helical" evidence="6">
    <location>
        <begin position="106"/>
        <end position="126"/>
    </location>
</feature>